<organism evidence="1 2">
    <name type="scientific">Chenggangzhangella methanolivorans</name>
    <dbReference type="NCBI Taxonomy" id="1437009"/>
    <lineage>
        <taxon>Bacteria</taxon>
        <taxon>Pseudomonadati</taxon>
        <taxon>Pseudomonadota</taxon>
        <taxon>Alphaproteobacteria</taxon>
        <taxon>Hyphomicrobiales</taxon>
        <taxon>Methylopilaceae</taxon>
        <taxon>Chenggangzhangella</taxon>
    </lineage>
</organism>
<name>A0A9E6RAA3_9HYPH</name>
<keyword evidence="2" id="KW-1185">Reference proteome</keyword>
<dbReference type="Proteomes" id="UP000825701">
    <property type="component" value="Chromosome"/>
</dbReference>
<sequence>MYGTWWKNSMSVAMLAFEAQGVIAQRMMLVGLGGPKVQAEMNRMVSEKLLAAAHAGFQIATGASQEAVISGYRRKVRANARRLSKP</sequence>
<protein>
    <recommendedName>
        <fullName evidence="3">Antifreeze protein</fullName>
    </recommendedName>
</protein>
<dbReference type="EMBL" id="CP081869">
    <property type="protein sequence ID" value="QZN99532.1"/>
    <property type="molecule type" value="Genomic_DNA"/>
</dbReference>
<evidence type="ECO:0000313" key="2">
    <source>
        <dbReference type="Proteomes" id="UP000825701"/>
    </source>
</evidence>
<gene>
    <name evidence="1" type="ORF">K6K41_22940</name>
</gene>
<dbReference type="KEGG" id="cmet:K6K41_22940"/>
<dbReference type="AlphaFoldDB" id="A0A9E6RAA3"/>
<evidence type="ECO:0008006" key="3">
    <source>
        <dbReference type="Google" id="ProtNLM"/>
    </source>
</evidence>
<evidence type="ECO:0000313" key="1">
    <source>
        <dbReference type="EMBL" id="QZN99532.1"/>
    </source>
</evidence>
<dbReference type="RefSeq" id="WP_261402614.1">
    <property type="nucleotide sequence ID" value="NZ_CP081869.1"/>
</dbReference>
<reference evidence="1" key="1">
    <citation type="submission" date="2021-08" db="EMBL/GenBank/DDBJ databases">
        <authorList>
            <person name="Zhang H."/>
            <person name="Xu M."/>
            <person name="Yu Z."/>
            <person name="Yang L."/>
            <person name="Cai Y."/>
        </authorList>
    </citation>
    <scope>NUCLEOTIDE SEQUENCE</scope>
    <source>
        <strain evidence="1">CHL1</strain>
    </source>
</reference>
<accession>A0A9E6RAA3</accession>
<proteinExistence type="predicted"/>